<keyword evidence="3 9" id="KW-0479">Metal-binding</keyword>
<evidence type="ECO:0000256" key="4">
    <source>
        <dbReference type="ARBA" id="ARBA00022842"/>
    </source>
</evidence>
<dbReference type="GO" id="GO:0046474">
    <property type="term" value="P:glycerophospholipid biosynthetic process"/>
    <property type="evidence" value="ECO:0007669"/>
    <property type="project" value="UniProtKB-UniRule"/>
</dbReference>
<evidence type="ECO:0000256" key="10">
    <source>
        <dbReference type="SAM" id="MobiDB-lite"/>
    </source>
</evidence>
<comment type="pathway">
    <text evidence="9">Membrane lipid metabolism; glycerophospholipid metabolism.</text>
</comment>
<evidence type="ECO:0000256" key="1">
    <source>
        <dbReference type="ARBA" id="ARBA00022516"/>
    </source>
</evidence>
<comment type="caution">
    <text evidence="9">Lacks conserved residue(s) required for the propagation of feature annotation.</text>
</comment>
<feature type="compositionally biased region" description="Basic and acidic residues" evidence="10">
    <location>
        <begin position="1"/>
        <end position="17"/>
    </location>
</feature>
<evidence type="ECO:0000256" key="9">
    <source>
        <dbReference type="HAMAP-Rule" id="MF_00112"/>
    </source>
</evidence>
<sequence length="283" mass="29534">MMHTHDPRVAKGKDSSSHKFPLSPLHGPTYTRLIEQCQQSPGHIFVVIDPPDHTPEQVKAIAKAADEADVTAFAVGGSLGAQGKLLDDCIDAIKSVSKKPVILFPGNIATISPKADAAYYLSMLNSLDPYYISGAQMAAAYPVSKMKLETIGTAYLVYEPGQAVGWVGSAKLLPRNIPYLGAVQALSAQMLGMQMIILESGSGAPTCVPPECIAAVRKAGVHLPIVVAGGVRTPEAVAQCIAAGADICHVGTSIMKAAEGSVPKAKKLMQELVAAAKKAGKAR</sequence>
<keyword evidence="7 9" id="KW-1208">Phospholipid metabolism</keyword>
<protein>
    <recommendedName>
        <fullName evidence="9">Geranylgeranylglyceryl phosphate synthase</fullName>
        <shortName evidence="9">GGGP synthase</shortName>
        <shortName evidence="9">GGGPS</shortName>
        <ecNumber evidence="9">2.5.1.41</ecNumber>
    </recommendedName>
    <alternativeName>
        <fullName evidence="9">(S)-3-O-geranylgeranylglyceryl phosphate synthase</fullName>
    </alternativeName>
    <alternativeName>
        <fullName evidence="9">Phosphoglycerol geranylgeranyltransferase</fullName>
    </alternativeName>
</protein>
<dbReference type="EMBL" id="CP064981">
    <property type="protein sequence ID" value="QQR92742.1"/>
    <property type="molecule type" value="Genomic_DNA"/>
</dbReference>
<dbReference type="GO" id="GO:0005737">
    <property type="term" value="C:cytoplasm"/>
    <property type="evidence" value="ECO:0007669"/>
    <property type="project" value="UniProtKB-SubCell"/>
</dbReference>
<keyword evidence="1 9" id="KW-0444">Lipid biosynthesis</keyword>
<dbReference type="AlphaFoldDB" id="A0A7T9DK24"/>
<keyword evidence="5 9" id="KW-0443">Lipid metabolism</keyword>
<evidence type="ECO:0000256" key="7">
    <source>
        <dbReference type="ARBA" id="ARBA00023264"/>
    </source>
</evidence>
<accession>A0A7T9DK24</accession>
<feature type="binding site" evidence="9">
    <location>
        <position position="49"/>
    </location>
    <ligand>
        <name>Mg(2+)</name>
        <dbReference type="ChEBI" id="CHEBI:18420"/>
    </ligand>
</feature>
<dbReference type="EC" id="2.5.1.41" evidence="9"/>
<comment type="cofactor">
    <cofactor evidence="9">
        <name>Mg(2+)</name>
        <dbReference type="ChEBI" id="CHEBI:18420"/>
    </cofactor>
</comment>
<keyword evidence="6 9" id="KW-0594">Phospholipid biosynthesis</keyword>
<dbReference type="UniPathway" id="UPA00940"/>
<dbReference type="NCBIfam" id="NF003198">
    <property type="entry name" value="PRK04169.1-2"/>
    <property type="match status" value="1"/>
</dbReference>
<proteinExistence type="inferred from homology"/>
<evidence type="ECO:0000313" key="11">
    <source>
        <dbReference type="EMBL" id="QQR92742.1"/>
    </source>
</evidence>
<keyword evidence="9" id="KW-0963">Cytoplasm</keyword>
<feature type="region of interest" description="Disordered" evidence="10">
    <location>
        <begin position="1"/>
        <end position="23"/>
    </location>
</feature>
<keyword evidence="2 9" id="KW-0808">Transferase</keyword>
<reference evidence="11" key="1">
    <citation type="submission" date="2020-11" db="EMBL/GenBank/DDBJ databases">
        <title>Connecting structure to function with the recovery of over 1000 high-quality activated sludge metagenome-assembled genomes encoding full-length rRNA genes using long-read sequencing.</title>
        <authorList>
            <person name="Singleton C.M."/>
            <person name="Petriglieri F."/>
            <person name="Kristensen J.M."/>
            <person name="Kirkegaard R.H."/>
            <person name="Michaelsen T.Y."/>
            <person name="Andersen M.H."/>
            <person name="Karst S.M."/>
            <person name="Dueholm M.S."/>
            <person name="Nielsen P.H."/>
            <person name="Albertsen M."/>
        </authorList>
    </citation>
    <scope>NUCLEOTIDE SEQUENCE</scope>
    <source>
        <strain evidence="11">Fred_18-Q3-R57-64_BAT3C.431</strain>
    </source>
</reference>
<gene>
    <name evidence="11" type="ORF">IPJ89_00670</name>
</gene>
<evidence type="ECO:0000256" key="6">
    <source>
        <dbReference type="ARBA" id="ARBA00023209"/>
    </source>
</evidence>
<dbReference type="Proteomes" id="UP000596004">
    <property type="component" value="Chromosome"/>
</dbReference>
<dbReference type="GO" id="GO:0047294">
    <property type="term" value="F:phosphoglycerol geranylgeranyltransferase activity"/>
    <property type="evidence" value="ECO:0007669"/>
    <property type="project" value="UniProtKB-UniRule"/>
</dbReference>
<feature type="binding site" evidence="9">
    <location>
        <position position="78"/>
    </location>
    <ligand>
        <name>Mg(2+)</name>
        <dbReference type="ChEBI" id="CHEBI:18420"/>
    </ligand>
</feature>
<dbReference type="HAMAP" id="MF_00112">
    <property type="entry name" value="GGGP_HepGP_synthase"/>
    <property type="match status" value="1"/>
</dbReference>
<evidence type="ECO:0000256" key="3">
    <source>
        <dbReference type="ARBA" id="ARBA00022723"/>
    </source>
</evidence>
<dbReference type="InterPro" id="IPR038597">
    <property type="entry name" value="GGGP/HepGP_synthase_sf"/>
</dbReference>
<organism evidence="11">
    <name type="scientific">Candidatus Iainarchaeum sp</name>
    <dbReference type="NCBI Taxonomy" id="3101447"/>
    <lineage>
        <taxon>Archaea</taxon>
        <taxon>Candidatus Iainarchaeota</taxon>
        <taxon>Candidatus Iainarchaeia</taxon>
        <taxon>Candidatus Iainarchaeales</taxon>
        <taxon>Candidatus Iainarchaeaceae</taxon>
        <taxon>Candidatus Iainarchaeum</taxon>
    </lineage>
</organism>
<dbReference type="Pfam" id="PF01884">
    <property type="entry name" value="PcrB"/>
    <property type="match status" value="1"/>
</dbReference>
<comment type="subcellular location">
    <subcellularLocation>
        <location evidence="9">Cytoplasm</location>
    </subcellularLocation>
</comment>
<dbReference type="GO" id="GO:0000287">
    <property type="term" value="F:magnesium ion binding"/>
    <property type="evidence" value="ECO:0007669"/>
    <property type="project" value="UniProtKB-UniRule"/>
</dbReference>
<evidence type="ECO:0000256" key="5">
    <source>
        <dbReference type="ARBA" id="ARBA00023098"/>
    </source>
</evidence>
<evidence type="ECO:0000256" key="2">
    <source>
        <dbReference type="ARBA" id="ARBA00022679"/>
    </source>
</evidence>
<comment type="function">
    <text evidence="9">Prenyltransferase that catalyzes the transfer of the geranylgeranyl moiety of geranylgeranyl diphosphate (GGPP) to the C3 hydroxyl of sn-glycerol-1-phosphate (G1P). This reaction is the first ether-bond-formation step in the biosynthesis of archaeal membrane lipids.</text>
</comment>
<dbReference type="NCBIfam" id="TIGR01768">
    <property type="entry name" value="GGGP-family"/>
    <property type="match status" value="1"/>
</dbReference>
<name>A0A7T9DK24_9ARCH</name>
<dbReference type="InterPro" id="IPR010946">
    <property type="entry name" value="GGGP_synth"/>
</dbReference>
<dbReference type="InterPro" id="IPR008205">
    <property type="entry name" value="GGGP_HepGP_synthase"/>
</dbReference>
<comment type="catalytic activity">
    <reaction evidence="8 9">
        <text>sn-glycerol 1-phosphate + (2E,6E,10E)-geranylgeranyl diphosphate = sn-3-O-(geranylgeranyl)glycerol 1-phosphate + diphosphate</text>
        <dbReference type="Rhea" id="RHEA:23404"/>
        <dbReference type="ChEBI" id="CHEBI:33019"/>
        <dbReference type="ChEBI" id="CHEBI:57677"/>
        <dbReference type="ChEBI" id="CHEBI:57685"/>
        <dbReference type="ChEBI" id="CHEBI:58756"/>
        <dbReference type="EC" id="2.5.1.41"/>
    </reaction>
</comment>
<dbReference type="NCBIfam" id="TIGR01769">
    <property type="entry name" value="GGGP"/>
    <property type="match status" value="1"/>
</dbReference>
<evidence type="ECO:0000256" key="8">
    <source>
        <dbReference type="ARBA" id="ARBA00047288"/>
    </source>
</evidence>
<dbReference type="Gene3D" id="3.20.20.390">
    <property type="entry name" value="FMN-linked oxidoreductases"/>
    <property type="match status" value="1"/>
</dbReference>
<dbReference type="SUPFAM" id="SSF51395">
    <property type="entry name" value="FMN-linked oxidoreductases"/>
    <property type="match status" value="1"/>
</dbReference>
<keyword evidence="4 9" id="KW-0460">Magnesium</keyword>
<comment type="similarity">
    <text evidence="9">Belongs to the GGGP/HepGP synthase family.</text>
</comment>